<keyword evidence="2" id="KW-0805">Transcription regulation</keyword>
<dbReference type="Pfam" id="PF03466">
    <property type="entry name" value="LysR_substrate"/>
    <property type="match status" value="1"/>
</dbReference>
<feature type="domain" description="HTH lysR-type" evidence="5">
    <location>
        <begin position="1"/>
        <end position="58"/>
    </location>
</feature>
<dbReference type="RefSeq" id="WP_048792399.1">
    <property type="nucleotide sequence ID" value="NZ_CP064056.1"/>
</dbReference>
<protein>
    <submittedName>
        <fullName evidence="6">LysR family transcriptional regulator</fullName>
    </submittedName>
</protein>
<gene>
    <name evidence="6" type="ORF">ISP08_10965</name>
</gene>
<proteinExistence type="inferred from homology"/>
<evidence type="ECO:0000313" key="7">
    <source>
        <dbReference type="Proteomes" id="UP000594455"/>
    </source>
</evidence>
<dbReference type="AlphaFoldDB" id="A0A7T1F936"/>
<dbReference type="GO" id="GO:0005829">
    <property type="term" value="C:cytosol"/>
    <property type="evidence" value="ECO:0007669"/>
    <property type="project" value="TreeGrafter"/>
</dbReference>
<accession>A0A7T1F936</accession>
<dbReference type="InterPro" id="IPR005119">
    <property type="entry name" value="LysR_subst-bd"/>
</dbReference>
<dbReference type="EMBL" id="CP064056">
    <property type="protein sequence ID" value="QPM74852.1"/>
    <property type="molecule type" value="Genomic_DNA"/>
</dbReference>
<dbReference type="Gene3D" id="1.10.10.10">
    <property type="entry name" value="Winged helix-like DNA-binding domain superfamily/Winged helix DNA-binding domain"/>
    <property type="match status" value="1"/>
</dbReference>
<keyword evidence="7" id="KW-1185">Reference proteome</keyword>
<evidence type="ECO:0000256" key="3">
    <source>
        <dbReference type="ARBA" id="ARBA00023125"/>
    </source>
</evidence>
<dbReference type="Gene3D" id="3.40.190.290">
    <property type="match status" value="1"/>
</dbReference>
<dbReference type="InterPro" id="IPR036390">
    <property type="entry name" value="WH_DNA-bd_sf"/>
</dbReference>
<comment type="similarity">
    <text evidence="1">Belongs to the LysR transcriptional regulatory family.</text>
</comment>
<dbReference type="PANTHER" id="PTHR30419:SF28">
    <property type="entry name" value="HTH-TYPE TRANSCRIPTIONAL REGULATOR BSDA"/>
    <property type="match status" value="1"/>
</dbReference>
<dbReference type="InterPro" id="IPR036388">
    <property type="entry name" value="WH-like_DNA-bd_sf"/>
</dbReference>
<evidence type="ECO:0000259" key="5">
    <source>
        <dbReference type="PROSITE" id="PS50931"/>
    </source>
</evidence>
<dbReference type="GO" id="GO:0003700">
    <property type="term" value="F:DNA-binding transcription factor activity"/>
    <property type="evidence" value="ECO:0007669"/>
    <property type="project" value="InterPro"/>
</dbReference>
<evidence type="ECO:0000256" key="2">
    <source>
        <dbReference type="ARBA" id="ARBA00023015"/>
    </source>
</evidence>
<dbReference type="CDD" id="cd05466">
    <property type="entry name" value="PBP2_LTTR_substrate"/>
    <property type="match status" value="1"/>
</dbReference>
<dbReference type="KEGG" id="sllo:ISP08_10965"/>
<evidence type="ECO:0000256" key="4">
    <source>
        <dbReference type="ARBA" id="ARBA00023163"/>
    </source>
</evidence>
<name>A0A7T1F936_9STAP</name>
<keyword evidence="3" id="KW-0238">DNA-binding</keyword>
<dbReference type="InterPro" id="IPR050950">
    <property type="entry name" value="HTH-type_LysR_regulators"/>
</dbReference>
<dbReference type="SUPFAM" id="SSF53850">
    <property type="entry name" value="Periplasmic binding protein-like II"/>
    <property type="match status" value="1"/>
</dbReference>
<evidence type="ECO:0000256" key="1">
    <source>
        <dbReference type="ARBA" id="ARBA00009437"/>
    </source>
</evidence>
<dbReference type="PROSITE" id="PS50931">
    <property type="entry name" value="HTH_LYSR"/>
    <property type="match status" value="1"/>
</dbReference>
<keyword evidence="4" id="KW-0804">Transcription</keyword>
<reference evidence="6 7" key="1">
    <citation type="submission" date="2020-10" db="EMBL/GenBank/DDBJ databases">
        <title>Closed genome sequences of Staphylococcus lloydii sp. nov. and Staphylococcus durrellii sp. nov. Isolated from Captive Fruit Bats (Pteropus livingstonii).</title>
        <authorList>
            <person name="Fountain K."/>
        </authorList>
    </citation>
    <scope>NUCLEOTIDE SEQUENCE [LARGE SCALE GENOMIC DNA]</scope>
    <source>
        <strain evidence="6 7">23_2_7_LY</strain>
    </source>
</reference>
<organism evidence="6 7">
    <name type="scientific">Staphylococcus lloydii</name>
    <dbReference type="NCBI Taxonomy" id="2781774"/>
    <lineage>
        <taxon>Bacteria</taxon>
        <taxon>Bacillati</taxon>
        <taxon>Bacillota</taxon>
        <taxon>Bacilli</taxon>
        <taxon>Bacillales</taxon>
        <taxon>Staphylococcaceae</taxon>
        <taxon>Staphylococcus</taxon>
    </lineage>
</organism>
<evidence type="ECO:0000313" key="6">
    <source>
        <dbReference type="EMBL" id="QPM74852.1"/>
    </source>
</evidence>
<dbReference type="GO" id="GO:0003677">
    <property type="term" value="F:DNA binding"/>
    <property type="evidence" value="ECO:0007669"/>
    <property type="project" value="UniProtKB-KW"/>
</dbReference>
<dbReference type="PANTHER" id="PTHR30419">
    <property type="entry name" value="HTH-TYPE TRANSCRIPTIONAL REGULATOR YBHD"/>
    <property type="match status" value="1"/>
</dbReference>
<dbReference type="Pfam" id="PF00126">
    <property type="entry name" value="HTH_1"/>
    <property type="match status" value="1"/>
</dbReference>
<dbReference type="Proteomes" id="UP000594455">
    <property type="component" value="Chromosome"/>
</dbReference>
<dbReference type="SUPFAM" id="SSF46785">
    <property type="entry name" value="Winged helix' DNA-binding domain"/>
    <property type="match status" value="1"/>
</dbReference>
<dbReference type="PRINTS" id="PR00039">
    <property type="entry name" value="HTHLYSR"/>
</dbReference>
<sequence>MNFEQLSYVKKIYETESIIFAAEAMHISQSAMSQSIANLEKELGYKLFNRSRKGTLPTQNGKHLIPYIIEILEAQHNLLDEVDAMKTNINGSLTIATIPTLFNKVVPKALSKFNKDYPHINVEIFESDKEEITRLVQNNEVDIGLIGIRDNESIDDGLQLYSLNRSSGFKLILPKKSKLALKEEVNLEEIQQYPFVLYDRSFYQNNLKAFEEENGPLKIVFRTNNPSVLIRTVSEGLGISIVSTLTIEDDPFIMNGSIESVPVGEPFDHYIYFTAVTRSTDNNAAISKFISYLRS</sequence>
<dbReference type="InterPro" id="IPR000847">
    <property type="entry name" value="LysR_HTH_N"/>
</dbReference>